<comment type="caution">
    <text evidence="2">The sequence shown here is derived from an EMBL/GenBank/DDBJ whole genome shotgun (WGS) entry which is preliminary data.</text>
</comment>
<evidence type="ECO:0000256" key="1">
    <source>
        <dbReference type="SAM" id="Phobius"/>
    </source>
</evidence>
<keyword evidence="1" id="KW-0472">Membrane</keyword>
<dbReference type="Pfam" id="PF06182">
    <property type="entry name" value="ABC2_membrane_6"/>
    <property type="match status" value="1"/>
</dbReference>
<feature type="transmembrane region" description="Helical" evidence="1">
    <location>
        <begin position="239"/>
        <end position="258"/>
    </location>
</feature>
<dbReference type="PANTHER" id="PTHR36833">
    <property type="entry name" value="SLR0610 PROTEIN-RELATED"/>
    <property type="match status" value="1"/>
</dbReference>
<keyword evidence="1" id="KW-1133">Transmembrane helix</keyword>
<dbReference type="STRING" id="1450648.CLORY_24070"/>
<evidence type="ECO:0000313" key="3">
    <source>
        <dbReference type="Proteomes" id="UP000190080"/>
    </source>
</evidence>
<sequence>MIKLFSTLKKYIKIYFVFIKNSLMAQMEFRTNFIISICTECAFLFAKLLYVIVIFHAGTKINGFSPYAMLMFIGSYTVITGVMDAIYFPNLSKISDYVRNGDLDMMIIKPISTQFLVTMRYIDFGLAVPNLIAGIAMVVISWVKIAVTFNIINIIGFVAFTIIGIIISYPILLFPFLLSFWVVKIQAISDITWALWDFNNAPMTIYGKWLQRIGIFIIPIFVITNFAPMFVMNILSKGLIFWAITAPIIFFILVNKFWNYAIKNYSSASS</sequence>
<feature type="transmembrane region" description="Helical" evidence="1">
    <location>
        <begin position="150"/>
        <end position="172"/>
    </location>
</feature>
<dbReference type="Proteomes" id="UP000190080">
    <property type="component" value="Unassembled WGS sequence"/>
</dbReference>
<dbReference type="RefSeq" id="WP_079424717.1">
    <property type="nucleotide sequence ID" value="NZ_MZGV01000024.1"/>
</dbReference>
<evidence type="ECO:0008006" key="4">
    <source>
        <dbReference type="Google" id="ProtNLM"/>
    </source>
</evidence>
<evidence type="ECO:0000313" key="2">
    <source>
        <dbReference type="EMBL" id="OPJ61195.1"/>
    </source>
</evidence>
<feature type="transmembrane region" description="Helical" evidence="1">
    <location>
        <begin position="67"/>
        <end position="88"/>
    </location>
</feature>
<reference evidence="2 3" key="1">
    <citation type="submission" date="2017-03" db="EMBL/GenBank/DDBJ databases">
        <title>Genome sequence of Clostridium oryzae DSM 28571.</title>
        <authorList>
            <person name="Poehlein A."/>
            <person name="Daniel R."/>
        </authorList>
    </citation>
    <scope>NUCLEOTIDE SEQUENCE [LARGE SCALE GENOMIC DNA]</scope>
    <source>
        <strain evidence="2 3">DSM 28571</strain>
    </source>
</reference>
<dbReference type="AlphaFoldDB" id="A0A1V4IN51"/>
<organism evidence="2 3">
    <name type="scientific">Clostridium oryzae</name>
    <dbReference type="NCBI Taxonomy" id="1450648"/>
    <lineage>
        <taxon>Bacteria</taxon>
        <taxon>Bacillati</taxon>
        <taxon>Bacillota</taxon>
        <taxon>Clostridia</taxon>
        <taxon>Eubacteriales</taxon>
        <taxon>Clostridiaceae</taxon>
        <taxon>Clostridium</taxon>
    </lineage>
</organism>
<dbReference type="EMBL" id="MZGV01000024">
    <property type="protein sequence ID" value="OPJ61195.1"/>
    <property type="molecule type" value="Genomic_DNA"/>
</dbReference>
<feature type="transmembrane region" description="Helical" evidence="1">
    <location>
        <begin position="124"/>
        <end position="143"/>
    </location>
</feature>
<protein>
    <recommendedName>
        <fullName evidence="4">ABC-2 family transporter protein</fullName>
    </recommendedName>
</protein>
<keyword evidence="1" id="KW-0812">Transmembrane</keyword>
<keyword evidence="3" id="KW-1185">Reference proteome</keyword>
<dbReference type="PANTHER" id="PTHR36833:SF2">
    <property type="entry name" value="SLR0610 PROTEIN"/>
    <property type="match status" value="1"/>
</dbReference>
<feature type="transmembrane region" description="Helical" evidence="1">
    <location>
        <begin position="33"/>
        <end position="55"/>
    </location>
</feature>
<accession>A0A1V4IN51</accession>
<dbReference type="OrthoDB" id="9788195at2"/>
<dbReference type="InterPro" id="IPR010390">
    <property type="entry name" value="ABC-2_transporter-like"/>
</dbReference>
<proteinExistence type="predicted"/>
<feature type="transmembrane region" description="Helical" evidence="1">
    <location>
        <begin position="209"/>
        <end position="227"/>
    </location>
</feature>
<gene>
    <name evidence="2" type="ORF">CLORY_24070</name>
</gene>
<name>A0A1V4IN51_9CLOT</name>